<dbReference type="PANTHER" id="PTHR36766">
    <property type="entry name" value="PLANT BROAD-SPECTRUM MILDEW RESISTANCE PROTEIN RPW8"/>
    <property type="match status" value="1"/>
</dbReference>
<evidence type="ECO:0000259" key="5">
    <source>
        <dbReference type="SMART" id="SM00382"/>
    </source>
</evidence>
<dbReference type="Pfam" id="PF18052">
    <property type="entry name" value="Rx_N"/>
    <property type="match status" value="1"/>
</dbReference>
<dbReference type="Gene3D" id="1.10.10.10">
    <property type="entry name" value="Winged helix-like DNA-binding domain superfamily/Winged helix DNA-binding domain"/>
    <property type="match status" value="1"/>
</dbReference>
<protein>
    <recommendedName>
        <fullName evidence="5">AAA+ ATPase domain-containing protein</fullName>
    </recommendedName>
</protein>
<sequence>MTAEAIVSTVLQQLTSIIGNEVVQEVRLVTGVRKEIRKLTSNFEAIQAVLVDAEQRQVKETTLSLGVWLDKLKDASYDMDDVLDEWNTAILKLQIEGVENAQIPKKKVCFLFSSPCICFRQVGIRHDIGVKIKEINEKLDSIAKEKDRYKLNTIRSIEKPQRSETSSFIEVSKIHGRDDHKEDLVNMLLSESNESLPVFSIVGMGGIGKTTLAQLACNDAKIKSKFDKIIWVCVSDPFDEIRIARAIIEGFTGEATNLVAFQSLLEHIHKIIDNKKFLLILDDVWAENDDKWGQLYNSLNDGLHGESKILVTTRKETVAKMMKSIGRIDIGVLSSNDSWLLFKQFAFCDRSQEECEKLENVGREIVGKCKGLPLAIKTIGSLLRFRGQWQRILDSEMWKWKELEGLFPPLLLSYNDLPSMVKRCFSYCAIFLKDYVMEKDELIRLWIVQGYFGLEHDEEIEIIGEDCFDTLAMHSFFQEFHKDDDGNIYACKMHDIVHDFAQFLVKTECFSKEIYNSEEVNSDVSCETARHSMLILKSSYHINISSVQKLRSLLIEGKYKSVSNSFSSDLFEQMTCLRSLKLNGNWDNEISSKIGKLIHLRYLNMSKLKIRNYPRYCVVCMIYKPWMLVVAGL</sequence>
<dbReference type="FunFam" id="3.40.50.300:FF:001091">
    <property type="entry name" value="Probable disease resistance protein At1g61300"/>
    <property type="match status" value="1"/>
</dbReference>
<keyword evidence="3" id="KW-0611">Plant defense</keyword>
<keyword evidence="1" id="KW-0677">Repeat</keyword>
<keyword evidence="7" id="KW-1185">Reference proteome</keyword>
<comment type="caution">
    <text evidence="6">The sequence shown here is derived from an EMBL/GenBank/DDBJ whole genome shotgun (WGS) entry which is preliminary data.</text>
</comment>
<dbReference type="SUPFAM" id="SSF52540">
    <property type="entry name" value="P-loop containing nucleoside triphosphate hydrolases"/>
    <property type="match status" value="1"/>
</dbReference>
<reference evidence="6" key="1">
    <citation type="journal article" date="2023" name="Plant J.">
        <title>Genome sequences and population genomics provide insights into the demographic history, inbreeding, and mutation load of two 'living fossil' tree species of Dipteronia.</title>
        <authorList>
            <person name="Feng Y."/>
            <person name="Comes H.P."/>
            <person name="Chen J."/>
            <person name="Zhu S."/>
            <person name="Lu R."/>
            <person name="Zhang X."/>
            <person name="Li P."/>
            <person name="Qiu J."/>
            <person name="Olsen K.M."/>
            <person name="Qiu Y."/>
        </authorList>
    </citation>
    <scope>NUCLEOTIDE SEQUENCE</scope>
    <source>
        <strain evidence="6">KIB01</strain>
    </source>
</reference>
<organism evidence="6 7">
    <name type="scientific">Dipteronia dyeriana</name>
    <dbReference type="NCBI Taxonomy" id="168575"/>
    <lineage>
        <taxon>Eukaryota</taxon>
        <taxon>Viridiplantae</taxon>
        <taxon>Streptophyta</taxon>
        <taxon>Embryophyta</taxon>
        <taxon>Tracheophyta</taxon>
        <taxon>Spermatophyta</taxon>
        <taxon>Magnoliopsida</taxon>
        <taxon>eudicotyledons</taxon>
        <taxon>Gunneridae</taxon>
        <taxon>Pentapetalae</taxon>
        <taxon>rosids</taxon>
        <taxon>malvids</taxon>
        <taxon>Sapindales</taxon>
        <taxon>Sapindaceae</taxon>
        <taxon>Hippocastanoideae</taxon>
        <taxon>Acereae</taxon>
        <taxon>Dipteronia</taxon>
    </lineage>
</organism>
<dbReference type="EMBL" id="JANJYI010000004">
    <property type="protein sequence ID" value="KAK2654692.1"/>
    <property type="molecule type" value="Genomic_DNA"/>
</dbReference>
<dbReference type="Proteomes" id="UP001280121">
    <property type="component" value="Unassembled WGS sequence"/>
</dbReference>
<evidence type="ECO:0000256" key="4">
    <source>
        <dbReference type="ARBA" id="ARBA00022840"/>
    </source>
</evidence>
<dbReference type="AlphaFoldDB" id="A0AAD9X8H2"/>
<keyword evidence="4" id="KW-0067">ATP-binding</keyword>
<dbReference type="InterPro" id="IPR042197">
    <property type="entry name" value="Apaf_helical"/>
</dbReference>
<dbReference type="InterPro" id="IPR027417">
    <property type="entry name" value="P-loop_NTPase"/>
</dbReference>
<evidence type="ECO:0000256" key="3">
    <source>
        <dbReference type="ARBA" id="ARBA00022821"/>
    </source>
</evidence>
<keyword evidence="2" id="KW-0547">Nucleotide-binding</keyword>
<dbReference type="Gene3D" id="1.20.5.4130">
    <property type="match status" value="1"/>
</dbReference>
<dbReference type="SUPFAM" id="SSF52058">
    <property type="entry name" value="L domain-like"/>
    <property type="match status" value="1"/>
</dbReference>
<dbReference type="PANTHER" id="PTHR36766:SF45">
    <property type="entry name" value="NB-ARC DOMAIN-CONTAINING PROTEIN"/>
    <property type="match status" value="1"/>
</dbReference>
<dbReference type="InterPro" id="IPR003593">
    <property type="entry name" value="AAA+_ATPase"/>
</dbReference>
<dbReference type="Gene3D" id="3.80.10.10">
    <property type="entry name" value="Ribonuclease Inhibitor"/>
    <property type="match status" value="1"/>
</dbReference>
<feature type="domain" description="AAA+ ATPase" evidence="5">
    <location>
        <begin position="195"/>
        <end position="336"/>
    </location>
</feature>
<dbReference type="InterPro" id="IPR038005">
    <property type="entry name" value="RX-like_CC"/>
</dbReference>
<gene>
    <name evidence="6" type="ORF">Ddye_014548</name>
</gene>
<dbReference type="InterPro" id="IPR032675">
    <property type="entry name" value="LRR_dom_sf"/>
</dbReference>
<dbReference type="SMART" id="SM00382">
    <property type="entry name" value="AAA"/>
    <property type="match status" value="1"/>
</dbReference>
<dbReference type="InterPro" id="IPR002182">
    <property type="entry name" value="NB-ARC"/>
</dbReference>
<dbReference type="Pfam" id="PF00931">
    <property type="entry name" value="NB-ARC"/>
    <property type="match status" value="1"/>
</dbReference>
<evidence type="ECO:0000313" key="6">
    <source>
        <dbReference type="EMBL" id="KAK2654692.1"/>
    </source>
</evidence>
<dbReference type="Gene3D" id="3.40.50.300">
    <property type="entry name" value="P-loop containing nucleotide triphosphate hydrolases"/>
    <property type="match status" value="1"/>
</dbReference>
<evidence type="ECO:0000256" key="1">
    <source>
        <dbReference type="ARBA" id="ARBA00022737"/>
    </source>
</evidence>
<dbReference type="PRINTS" id="PR00364">
    <property type="entry name" value="DISEASERSIST"/>
</dbReference>
<dbReference type="CDD" id="cd14798">
    <property type="entry name" value="RX-CC_like"/>
    <property type="match status" value="1"/>
</dbReference>
<dbReference type="InterPro" id="IPR058922">
    <property type="entry name" value="WHD_DRP"/>
</dbReference>
<dbReference type="GO" id="GO:0051707">
    <property type="term" value="P:response to other organism"/>
    <property type="evidence" value="ECO:0007669"/>
    <property type="project" value="UniProtKB-ARBA"/>
</dbReference>
<dbReference type="GO" id="GO:0043531">
    <property type="term" value="F:ADP binding"/>
    <property type="evidence" value="ECO:0007669"/>
    <property type="project" value="InterPro"/>
</dbReference>
<dbReference type="Gene3D" id="1.10.8.430">
    <property type="entry name" value="Helical domain of apoptotic protease-activating factors"/>
    <property type="match status" value="1"/>
</dbReference>
<dbReference type="FunFam" id="1.10.10.10:FF:000322">
    <property type="entry name" value="Probable disease resistance protein At1g63360"/>
    <property type="match status" value="1"/>
</dbReference>
<dbReference type="GO" id="GO:0006952">
    <property type="term" value="P:defense response"/>
    <property type="evidence" value="ECO:0007669"/>
    <property type="project" value="UniProtKB-KW"/>
</dbReference>
<dbReference type="InterPro" id="IPR041118">
    <property type="entry name" value="Rx_N"/>
</dbReference>
<proteinExistence type="predicted"/>
<evidence type="ECO:0000256" key="2">
    <source>
        <dbReference type="ARBA" id="ARBA00022741"/>
    </source>
</evidence>
<evidence type="ECO:0000313" key="7">
    <source>
        <dbReference type="Proteomes" id="UP001280121"/>
    </source>
</evidence>
<dbReference type="InterPro" id="IPR036388">
    <property type="entry name" value="WH-like_DNA-bd_sf"/>
</dbReference>
<dbReference type="Pfam" id="PF23559">
    <property type="entry name" value="WHD_DRP"/>
    <property type="match status" value="1"/>
</dbReference>
<dbReference type="GO" id="GO:0005524">
    <property type="term" value="F:ATP binding"/>
    <property type="evidence" value="ECO:0007669"/>
    <property type="project" value="UniProtKB-KW"/>
</dbReference>
<accession>A0AAD9X8H2</accession>
<name>A0AAD9X8H2_9ROSI</name>